<proteinExistence type="predicted"/>
<reference evidence="1 2" key="1">
    <citation type="submission" date="2019-05" db="EMBL/GenBank/DDBJ databases">
        <authorList>
            <consortium name="Pathogen Informatics"/>
        </authorList>
    </citation>
    <scope>NUCLEOTIDE SEQUENCE [LARGE SCALE GENOMIC DNA]</scope>
    <source>
        <strain evidence="1 2">NCTC12971</strain>
    </source>
</reference>
<dbReference type="Proteomes" id="UP000307968">
    <property type="component" value="Chromosome"/>
</dbReference>
<sequence>MTLTQSLAKLILSSSPSPAAHEAAREGLLDFLAVTCRFYTAIYPMQD</sequence>
<dbReference type="AlphaFoldDB" id="A0A4V6JHM5"/>
<organism evidence="1 2">
    <name type="scientific">Serratia rubidaea</name>
    <name type="common">Serratia marinorubra</name>
    <dbReference type="NCBI Taxonomy" id="61652"/>
    <lineage>
        <taxon>Bacteria</taxon>
        <taxon>Pseudomonadati</taxon>
        <taxon>Pseudomonadota</taxon>
        <taxon>Gammaproteobacteria</taxon>
        <taxon>Enterobacterales</taxon>
        <taxon>Yersiniaceae</taxon>
        <taxon>Serratia</taxon>
    </lineage>
</organism>
<protein>
    <submittedName>
        <fullName evidence="1">Uncharacterized protein</fullName>
    </submittedName>
</protein>
<name>A0A4V6JHM5_SERRU</name>
<evidence type="ECO:0000313" key="1">
    <source>
        <dbReference type="EMBL" id="VTP64653.1"/>
    </source>
</evidence>
<accession>A0A4V6JHM5</accession>
<gene>
    <name evidence="1" type="ORF">NCTC12971_03670</name>
</gene>
<evidence type="ECO:0000313" key="2">
    <source>
        <dbReference type="Proteomes" id="UP000307968"/>
    </source>
</evidence>
<dbReference type="EMBL" id="LR590463">
    <property type="protein sequence ID" value="VTP64653.1"/>
    <property type="molecule type" value="Genomic_DNA"/>
</dbReference>